<evidence type="ECO:0000256" key="1">
    <source>
        <dbReference type="SAM" id="MobiDB-lite"/>
    </source>
</evidence>
<feature type="domain" description="RND related barrel-sandwich hybrid" evidence="3">
    <location>
        <begin position="60"/>
        <end position="208"/>
    </location>
</feature>
<dbReference type="AlphaFoldDB" id="A0A7X2P5X5"/>
<keyword evidence="2" id="KW-1133">Transmembrane helix</keyword>
<sequence length="469" mass="51194">MKERRGFNLNIGTVIFGALAVYLVITLFLYLASDRITPYLVTSGTLSRNQTYTALALRTEHVVNSTADGYVRYYDAELTKAKKGAAVCSITDTQESTTSGTVTEQNTDALRELASKYSRSYTGSDFHSVYDFKYSLNSAASQDDSQASTKSGSPVYADGDGIVCYTSDGMEGLTVDQITADSFDSKSYKKTSLRTEDTVKAGDGVYRLVTDENWSLVFPVTDSQYDTLAQLDTVKVRFAKDENTENGDVNLFETDGQKYCQVLLYRGMIRYANDRYLDIELVTNTQSGLKLPLTSIVHKDFYLIPAAFLTSGGENGEQGFLVETTDEKGNKSTTFVETELYELADAAIDTDSSSASASGGESVSSDSVSSSSGGTVSCYYVDKADFNKGDVIIQPDTNATYTIGETASLEGVYCVNKGYADFRKVQIIDQNDEYCLVAAGTDYGISQYDYIIKDAENIKENTVIIGQTA</sequence>
<comment type="caution">
    <text evidence="4">The sequence shown here is derived from an EMBL/GenBank/DDBJ whole genome shotgun (WGS) entry which is preliminary data.</text>
</comment>
<keyword evidence="2" id="KW-0812">Transmembrane</keyword>
<dbReference type="RefSeq" id="WP_154456613.1">
    <property type="nucleotide sequence ID" value="NZ_VUMV01000001.1"/>
</dbReference>
<dbReference type="InterPro" id="IPR058709">
    <property type="entry name" value="BSH_RND-rel"/>
</dbReference>
<keyword evidence="2" id="KW-0472">Membrane</keyword>
<keyword evidence="5" id="KW-1185">Reference proteome</keyword>
<evidence type="ECO:0000256" key="2">
    <source>
        <dbReference type="SAM" id="Phobius"/>
    </source>
</evidence>
<dbReference type="Proteomes" id="UP000466864">
    <property type="component" value="Unassembled WGS sequence"/>
</dbReference>
<evidence type="ECO:0000313" key="4">
    <source>
        <dbReference type="EMBL" id="MST80794.1"/>
    </source>
</evidence>
<name>A0A7X2P5X5_9FIRM</name>
<protein>
    <recommendedName>
        <fullName evidence="3">RND related barrel-sandwich hybrid domain-containing protein</fullName>
    </recommendedName>
</protein>
<gene>
    <name evidence="4" type="ORF">FYJ60_00385</name>
</gene>
<feature type="transmembrane region" description="Helical" evidence="2">
    <location>
        <begin position="7"/>
        <end position="32"/>
    </location>
</feature>
<reference evidence="4 5" key="1">
    <citation type="submission" date="2019-08" db="EMBL/GenBank/DDBJ databases">
        <title>In-depth cultivation of the pig gut microbiome towards novel bacterial diversity and tailored functional studies.</title>
        <authorList>
            <person name="Wylensek D."/>
            <person name="Hitch T.C.A."/>
            <person name="Clavel T."/>
        </authorList>
    </citation>
    <scope>NUCLEOTIDE SEQUENCE [LARGE SCALE GENOMIC DNA]</scope>
    <source>
        <strain evidence="4 5">Oil+RF-744-WCA-WT-13</strain>
    </source>
</reference>
<proteinExistence type="predicted"/>
<feature type="region of interest" description="Disordered" evidence="1">
    <location>
        <begin position="352"/>
        <end position="374"/>
    </location>
</feature>
<accession>A0A7X2P5X5</accession>
<dbReference type="EMBL" id="VUMV01000001">
    <property type="protein sequence ID" value="MST80794.1"/>
    <property type="molecule type" value="Genomic_DNA"/>
</dbReference>
<dbReference type="Pfam" id="PF26018">
    <property type="entry name" value="BSH_RND_rel"/>
    <property type="match status" value="1"/>
</dbReference>
<evidence type="ECO:0000313" key="5">
    <source>
        <dbReference type="Proteomes" id="UP000466864"/>
    </source>
</evidence>
<organism evidence="4 5">
    <name type="scientific">Bilifractor porci</name>
    <dbReference type="NCBI Taxonomy" id="2606636"/>
    <lineage>
        <taxon>Bacteria</taxon>
        <taxon>Bacillati</taxon>
        <taxon>Bacillota</taxon>
        <taxon>Clostridia</taxon>
        <taxon>Lachnospirales</taxon>
        <taxon>Lachnospiraceae</taxon>
        <taxon>Bilifractor</taxon>
    </lineage>
</organism>
<evidence type="ECO:0000259" key="3">
    <source>
        <dbReference type="Pfam" id="PF26018"/>
    </source>
</evidence>